<comment type="caution">
    <text evidence="2">The sequence shown here is derived from an EMBL/GenBank/DDBJ whole genome shotgun (WGS) entry which is preliminary data.</text>
</comment>
<dbReference type="Proteomes" id="UP000765509">
    <property type="component" value="Unassembled WGS sequence"/>
</dbReference>
<keyword evidence="3" id="KW-1185">Reference proteome</keyword>
<evidence type="ECO:0000313" key="3">
    <source>
        <dbReference type="Proteomes" id="UP000765509"/>
    </source>
</evidence>
<evidence type="ECO:0000313" key="2">
    <source>
        <dbReference type="EMBL" id="MBW0483100.1"/>
    </source>
</evidence>
<sequence length="93" mass="10230">MQGSTTAGNTLEILTRAVELLVPVFQPKNTLGRWPVSPDILTHMREKPRCQSGWISNILKRNRGECLRGSRVTAGTPSFQSPIGPRKESSLTA</sequence>
<feature type="region of interest" description="Disordered" evidence="1">
    <location>
        <begin position="70"/>
        <end position="93"/>
    </location>
</feature>
<proteinExistence type="predicted"/>
<protein>
    <submittedName>
        <fullName evidence="2">Uncharacterized protein</fullName>
    </submittedName>
</protein>
<organism evidence="2 3">
    <name type="scientific">Austropuccinia psidii MF-1</name>
    <dbReference type="NCBI Taxonomy" id="1389203"/>
    <lineage>
        <taxon>Eukaryota</taxon>
        <taxon>Fungi</taxon>
        <taxon>Dikarya</taxon>
        <taxon>Basidiomycota</taxon>
        <taxon>Pucciniomycotina</taxon>
        <taxon>Pucciniomycetes</taxon>
        <taxon>Pucciniales</taxon>
        <taxon>Sphaerophragmiaceae</taxon>
        <taxon>Austropuccinia</taxon>
    </lineage>
</organism>
<name>A0A9Q3GYH3_9BASI</name>
<evidence type="ECO:0000256" key="1">
    <source>
        <dbReference type="SAM" id="MobiDB-lite"/>
    </source>
</evidence>
<dbReference type="AlphaFoldDB" id="A0A9Q3GYH3"/>
<dbReference type="EMBL" id="AVOT02007077">
    <property type="protein sequence ID" value="MBW0483100.1"/>
    <property type="molecule type" value="Genomic_DNA"/>
</dbReference>
<reference evidence="2" key="1">
    <citation type="submission" date="2021-03" db="EMBL/GenBank/DDBJ databases">
        <title>Draft genome sequence of rust myrtle Austropuccinia psidii MF-1, a brazilian biotype.</title>
        <authorList>
            <person name="Quecine M.C."/>
            <person name="Pachon D.M.R."/>
            <person name="Bonatelli M.L."/>
            <person name="Correr F.H."/>
            <person name="Franceschini L.M."/>
            <person name="Leite T.F."/>
            <person name="Margarido G.R.A."/>
            <person name="Almeida C.A."/>
            <person name="Ferrarezi J.A."/>
            <person name="Labate C.A."/>
        </authorList>
    </citation>
    <scope>NUCLEOTIDE SEQUENCE</scope>
    <source>
        <strain evidence="2">MF-1</strain>
    </source>
</reference>
<gene>
    <name evidence="2" type="ORF">O181_022815</name>
</gene>
<accession>A0A9Q3GYH3</accession>